<comment type="similarity">
    <text evidence="2">Belongs to the peptidase M20A family.</text>
</comment>
<keyword evidence="4" id="KW-0645">Protease</keyword>
<keyword evidence="6" id="KW-0378">Hydrolase</keyword>
<keyword evidence="7" id="KW-0862">Zinc</keyword>
<evidence type="ECO:0000313" key="13">
    <source>
        <dbReference type="Proteomes" id="UP000788993"/>
    </source>
</evidence>
<organism evidence="12 13">
    <name type="scientific">Ogataea polymorpha</name>
    <dbReference type="NCBI Taxonomy" id="460523"/>
    <lineage>
        <taxon>Eukaryota</taxon>
        <taxon>Fungi</taxon>
        <taxon>Dikarya</taxon>
        <taxon>Ascomycota</taxon>
        <taxon>Saccharomycotina</taxon>
        <taxon>Pichiomycetes</taxon>
        <taxon>Pichiales</taxon>
        <taxon>Pichiaceae</taxon>
        <taxon>Ogataea</taxon>
    </lineage>
</organism>
<dbReference type="Pfam" id="PF01546">
    <property type="entry name" value="Peptidase_M20"/>
    <property type="match status" value="1"/>
</dbReference>
<dbReference type="PANTHER" id="PTHR45962">
    <property type="entry name" value="N-FATTY-ACYL-AMINO ACID SYNTHASE/HYDROLASE PM20D1"/>
    <property type="match status" value="1"/>
</dbReference>
<evidence type="ECO:0000313" key="12">
    <source>
        <dbReference type="EMBL" id="KAH3669947.1"/>
    </source>
</evidence>
<evidence type="ECO:0000256" key="1">
    <source>
        <dbReference type="ARBA" id="ARBA00004123"/>
    </source>
</evidence>
<proteinExistence type="inferred from homology"/>
<dbReference type="PROSITE" id="PS00854">
    <property type="entry name" value="PROTEASOME_BETA_1"/>
    <property type="match status" value="1"/>
</dbReference>
<dbReference type="Pfam" id="PF00227">
    <property type="entry name" value="Proteasome"/>
    <property type="match status" value="1"/>
</dbReference>
<dbReference type="InterPro" id="IPR029055">
    <property type="entry name" value="Ntn_hydrolases_N"/>
</dbReference>
<keyword evidence="10" id="KW-0812">Transmembrane</keyword>
<keyword evidence="10" id="KW-1133">Transmembrane helix</keyword>
<comment type="caution">
    <text evidence="12">The sequence shown here is derived from an EMBL/GenBank/DDBJ whole genome shotgun (WGS) entry which is preliminary data.</text>
</comment>
<dbReference type="InterPro" id="IPR016050">
    <property type="entry name" value="Proteasome_bsu_CS"/>
</dbReference>
<reference evidence="12" key="1">
    <citation type="journal article" date="2021" name="Open Biol.">
        <title>Shared evolutionary footprints suggest mitochondrial oxidative damage underlies multiple complex I losses in fungi.</title>
        <authorList>
            <person name="Schikora-Tamarit M.A."/>
            <person name="Marcet-Houben M."/>
            <person name="Nosek J."/>
            <person name="Gabaldon T."/>
        </authorList>
    </citation>
    <scope>NUCLEOTIDE SEQUENCE</scope>
    <source>
        <strain evidence="12">NCAIM Y.01608</strain>
    </source>
</reference>
<keyword evidence="9" id="KW-0539">Nucleus</keyword>
<dbReference type="Gene3D" id="3.60.20.10">
    <property type="entry name" value="Glutamine Phosphoribosylpyrophosphate, subunit 1, domain 1"/>
    <property type="match status" value="1"/>
</dbReference>
<feature type="transmembrane region" description="Helical" evidence="10">
    <location>
        <begin position="21"/>
        <end position="39"/>
    </location>
</feature>
<evidence type="ECO:0000259" key="11">
    <source>
        <dbReference type="Pfam" id="PF07687"/>
    </source>
</evidence>
<dbReference type="InterPro" id="IPR023333">
    <property type="entry name" value="Proteasome_suB-type"/>
</dbReference>
<keyword evidence="8" id="KW-0647">Proteasome</keyword>
<dbReference type="GO" id="GO:0043161">
    <property type="term" value="P:proteasome-mediated ubiquitin-dependent protein catabolic process"/>
    <property type="evidence" value="ECO:0007669"/>
    <property type="project" value="UniProtKB-ARBA"/>
</dbReference>
<evidence type="ECO:0000256" key="7">
    <source>
        <dbReference type="ARBA" id="ARBA00022833"/>
    </source>
</evidence>
<evidence type="ECO:0000256" key="5">
    <source>
        <dbReference type="ARBA" id="ARBA00022723"/>
    </source>
</evidence>
<dbReference type="PROSITE" id="PS00759">
    <property type="entry name" value="ARGE_DAPE_CPG2_2"/>
    <property type="match status" value="1"/>
</dbReference>
<keyword evidence="13" id="KW-1185">Reference proteome</keyword>
<dbReference type="InterPro" id="IPR001261">
    <property type="entry name" value="ArgE/DapE_CS"/>
</dbReference>
<reference evidence="12" key="2">
    <citation type="submission" date="2021-01" db="EMBL/GenBank/DDBJ databases">
        <authorList>
            <person name="Schikora-Tamarit M.A."/>
        </authorList>
    </citation>
    <scope>NUCLEOTIDE SEQUENCE</scope>
    <source>
        <strain evidence="12">NCAIM Y.01608</strain>
    </source>
</reference>
<protein>
    <recommendedName>
        <fullName evidence="11">Peptidase M20 dimerisation domain-containing protein</fullName>
    </recommendedName>
</protein>
<dbReference type="InterPro" id="IPR002933">
    <property type="entry name" value="Peptidase_M20"/>
</dbReference>
<dbReference type="FunFam" id="3.40.630.10:FF:000027">
    <property type="entry name" value="N-fatty-acyl-amino acid synthase/hydrolase PM20D1"/>
    <property type="match status" value="1"/>
</dbReference>
<evidence type="ECO:0000256" key="8">
    <source>
        <dbReference type="ARBA" id="ARBA00022942"/>
    </source>
</evidence>
<dbReference type="SUPFAM" id="SSF53187">
    <property type="entry name" value="Zn-dependent exopeptidases"/>
    <property type="match status" value="1"/>
</dbReference>
<dbReference type="Pfam" id="PF07687">
    <property type="entry name" value="M20_dimer"/>
    <property type="match status" value="1"/>
</dbReference>
<evidence type="ECO:0000256" key="2">
    <source>
        <dbReference type="ARBA" id="ARBA00006247"/>
    </source>
</evidence>
<dbReference type="GO" id="GO:0010499">
    <property type="term" value="P:proteasomal ubiquitin-independent protein catabolic process"/>
    <property type="evidence" value="ECO:0007669"/>
    <property type="project" value="UniProtKB-ARBA"/>
</dbReference>
<dbReference type="Proteomes" id="UP000788993">
    <property type="component" value="Unassembled WGS sequence"/>
</dbReference>
<dbReference type="Gene3D" id="3.40.630.10">
    <property type="entry name" value="Zn peptidases"/>
    <property type="match status" value="1"/>
</dbReference>
<keyword evidence="10" id="KW-0472">Membrane</keyword>
<dbReference type="PANTHER" id="PTHR45962:SF1">
    <property type="entry name" value="N-FATTY-ACYL-AMINO ACID SYNTHASE_HYDROLASE PM20D1"/>
    <property type="match status" value="1"/>
</dbReference>
<evidence type="ECO:0000256" key="4">
    <source>
        <dbReference type="ARBA" id="ARBA00022670"/>
    </source>
</evidence>
<dbReference type="PROSITE" id="PS51476">
    <property type="entry name" value="PROTEASOME_BETA_2"/>
    <property type="match status" value="1"/>
</dbReference>
<keyword evidence="5" id="KW-0479">Metal-binding</keyword>
<dbReference type="GO" id="GO:0000328">
    <property type="term" value="C:fungal-type vacuole lumen"/>
    <property type="evidence" value="ECO:0007669"/>
    <property type="project" value="TreeGrafter"/>
</dbReference>
<dbReference type="Gene3D" id="3.30.70.360">
    <property type="match status" value="1"/>
</dbReference>
<dbReference type="EMBL" id="JAEUBD010000983">
    <property type="protein sequence ID" value="KAH3669947.1"/>
    <property type="molecule type" value="Genomic_DNA"/>
</dbReference>
<dbReference type="InterPro" id="IPR036264">
    <property type="entry name" value="Bact_exopeptidase_dim_dom"/>
</dbReference>
<name>A0A9P8PDE8_9ASCO</name>
<dbReference type="CDD" id="cd05674">
    <property type="entry name" value="M20_yscS"/>
    <property type="match status" value="1"/>
</dbReference>
<accession>A0A9P8PDE8</accession>
<dbReference type="AlphaFoldDB" id="A0A9P8PDE8"/>
<evidence type="ECO:0000256" key="9">
    <source>
        <dbReference type="ARBA" id="ARBA00023242"/>
    </source>
</evidence>
<feature type="domain" description="Peptidase M20 dimerisation" evidence="11">
    <location>
        <begin position="282"/>
        <end position="430"/>
    </location>
</feature>
<dbReference type="Gene3D" id="1.10.150.900">
    <property type="match status" value="1"/>
</dbReference>
<dbReference type="SUPFAM" id="SSF55031">
    <property type="entry name" value="Bacterial exopeptidase dimerisation domain"/>
    <property type="match status" value="1"/>
</dbReference>
<sequence length="779" mass="87472">MQEKDVAERPANNQRRQRSQLALRSFLTILVLCVFYQFLHLSPPCMMRSKKPHSAFFSSPTNSTDEPLCPLYDKVEFKDPDTSVYILQDEEFRNKSVSRLSKAIQIPTWIADEGSDFTKFAKFHEYLETEFKNVFDAANVFKVNTYGIVLEFKGSNSSLKPAMFAAHQDTVPPGDLQNWDRSPFSGYYDGTRIYGRGSSDCKNLLIGLLESMDSLLAKGFNPERTIIFAFGFDEESSGKYGASHISKFLLERYGPNSMYHIIDEGFGVFMELQNKYFAMLATGEKGYLDLGIEVLQPGGHSSIAPDHTAIGTMSKLISRYEDRLYDPILVNFNPTLNTLQCVAEYADIDESLKKDILRAHLDEKSNERVIKFLVDDKMTKYNVMTTHAADIINGGNKANALPQNVTAIINHRIAHGNDFDTVKDRITGIALGVAKEHGLGLVVEDEILIEPTPAGSISIKAVNKLEVAPVTPIHDEIWASLAGHYRTFYEDITYPEKFEDDVLAFSAGIMTGNTDTRHYWDLTDHIFRGQPGYTPLTSGVHSNNEYVDADSHLHVVAFYYNYILNNGGTVLGIAGEDFAVLAGDTRSTSGYSINTRYEPKVFDVGNNLLLTANGFAADSAQLIKVFKNQLEWYHFDHNKPMSTQSAARFIQHLLYGKRFFPYYVHTILGGLDEEGKGAIYSFDPVGSYEREQCRAGGAAASLIMPFLDNQVNFKNQMDPASDGKKRKPLRFLSLEEVIQLVRDAFSSATERHIQVGDGLEILIVTKDGVRTEYYPLKRD</sequence>
<comment type="subcellular location">
    <subcellularLocation>
        <location evidence="1">Nucleus</location>
    </subcellularLocation>
</comment>
<dbReference type="GO" id="GO:0005634">
    <property type="term" value="C:nucleus"/>
    <property type="evidence" value="ECO:0007669"/>
    <property type="project" value="UniProtKB-SubCell"/>
</dbReference>
<dbReference type="GO" id="GO:0004180">
    <property type="term" value="F:carboxypeptidase activity"/>
    <property type="evidence" value="ECO:0007669"/>
    <property type="project" value="TreeGrafter"/>
</dbReference>
<dbReference type="InterPro" id="IPR047177">
    <property type="entry name" value="Pept_M20A"/>
</dbReference>
<dbReference type="SUPFAM" id="SSF56235">
    <property type="entry name" value="N-terminal nucleophile aminohydrolases (Ntn hydrolases)"/>
    <property type="match status" value="1"/>
</dbReference>
<evidence type="ECO:0000256" key="3">
    <source>
        <dbReference type="ARBA" id="ARBA00022490"/>
    </source>
</evidence>
<dbReference type="FunFam" id="3.60.20.10:FF:000027">
    <property type="entry name" value="Proteasome subunit beta type-6"/>
    <property type="match status" value="1"/>
</dbReference>
<keyword evidence="3" id="KW-0963">Cytoplasm</keyword>
<dbReference type="InterPro" id="IPR011650">
    <property type="entry name" value="Peptidase_M20_dimer"/>
</dbReference>
<evidence type="ECO:0000256" key="10">
    <source>
        <dbReference type="SAM" id="Phobius"/>
    </source>
</evidence>
<dbReference type="InterPro" id="IPR001353">
    <property type="entry name" value="Proteasome_sua/b"/>
</dbReference>
<dbReference type="GO" id="GO:0019774">
    <property type="term" value="C:proteasome core complex, beta-subunit complex"/>
    <property type="evidence" value="ECO:0007669"/>
    <property type="project" value="UniProtKB-ARBA"/>
</dbReference>
<gene>
    <name evidence="12" type="ORF">OGATHE_002760</name>
</gene>
<evidence type="ECO:0000256" key="6">
    <source>
        <dbReference type="ARBA" id="ARBA00022801"/>
    </source>
</evidence>
<dbReference type="GO" id="GO:0046872">
    <property type="term" value="F:metal ion binding"/>
    <property type="evidence" value="ECO:0007669"/>
    <property type="project" value="UniProtKB-KW"/>
</dbReference>
<dbReference type="CDD" id="cd03757">
    <property type="entry name" value="proteasome_beta_type_1"/>
    <property type="match status" value="1"/>
</dbReference>